<dbReference type="EMBL" id="MPUH01000033">
    <property type="protein sequence ID" value="OMJ94020.1"/>
    <property type="molecule type" value="Genomic_DNA"/>
</dbReference>
<dbReference type="InterPro" id="IPR006694">
    <property type="entry name" value="Fatty_acid_hydroxylase"/>
</dbReference>
<evidence type="ECO:0000256" key="4">
    <source>
        <dbReference type="ARBA" id="ARBA00023136"/>
    </source>
</evidence>
<comment type="subcellular location">
    <subcellularLocation>
        <location evidence="1">Membrane</location>
    </subcellularLocation>
</comment>
<dbReference type="Pfam" id="PF04116">
    <property type="entry name" value="FA_hydroxylase"/>
    <property type="match status" value="1"/>
</dbReference>
<dbReference type="GO" id="GO:0016020">
    <property type="term" value="C:membrane"/>
    <property type="evidence" value="ECO:0007669"/>
    <property type="project" value="UniProtKB-SubCell"/>
</dbReference>
<dbReference type="GO" id="GO:0005506">
    <property type="term" value="F:iron ion binding"/>
    <property type="evidence" value="ECO:0007669"/>
    <property type="project" value="InterPro"/>
</dbReference>
<evidence type="ECO:0000256" key="3">
    <source>
        <dbReference type="ARBA" id="ARBA00022989"/>
    </source>
</evidence>
<dbReference type="GO" id="GO:0016491">
    <property type="term" value="F:oxidoreductase activity"/>
    <property type="evidence" value="ECO:0007669"/>
    <property type="project" value="InterPro"/>
</dbReference>
<accession>A0A1R2CYG0</accession>
<keyword evidence="2 5" id="KW-0812">Transmembrane</keyword>
<evidence type="ECO:0000256" key="1">
    <source>
        <dbReference type="ARBA" id="ARBA00004370"/>
    </source>
</evidence>
<evidence type="ECO:0000313" key="8">
    <source>
        <dbReference type="Proteomes" id="UP000187209"/>
    </source>
</evidence>
<reference evidence="7 8" key="1">
    <citation type="submission" date="2016-11" db="EMBL/GenBank/DDBJ databases">
        <title>The macronuclear genome of Stentor coeruleus: a giant cell with tiny introns.</title>
        <authorList>
            <person name="Slabodnick M."/>
            <person name="Ruby J.G."/>
            <person name="Reiff S.B."/>
            <person name="Swart E.C."/>
            <person name="Gosai S."/>
            <person name="Prabakaran S."/>
            <person name="Witkowska E."/>
            <person name="Larue G.E."/>
            <person name="Fisher S."/>
            <person name="Freeman R.M."/>
            <person name="Gunawardena J."/>
            <person name="Chu W."/>
            <person name="Stover N.A."/>
            <person name="Gregory B.D."/>
            <person name="Nowacki M."/>
            <person name="Derisi J."/>
            <person name="Roy S.W."/>
            <person name="Marshall W.F."/>
            <person name="Sood P."/>
        </authorList>
    </citation>
    <scope>NUCLEOTIDE SEQUENCE [LARGE SCALE GENOMIC DNA]</scope>
    <source>
        <strain evidence="7">WM001</strain>
    </source>
</reference>
<feature type="transmembrane region" description="Helical" evidence="5">
    <location>
        <begin position="130"/>
        <end position="152"/>
    </location>
</feature>
<sequence>MLLSLISMVSMNIFYYIIYKGKYKYFEYYRVSQTPWPWEIDKNEFTKILKKTLILVSFNQLVLGPFIAYASLMLSGVNLKLSYEDFPSSWTILVHFGFFIVVEDFGFYWSHRFLHHPFMYKRFHKQHHEYVVSIGLAGAYSHPVEFILSGLMPTSLGPVLLGKQCHIITLYLWVIMRNLESVDGHSGYELPWSPFRLLPFSAGAEYHGYHHSHNIGNYGSLLTLWDSLCSTNTSFLSYIKKQFKDN</sequence>
<proteinExistence type="predicted"/>
<feature type="transmembrane region" description="Helical" evidence="5">
    <location>
        <begin position="52"/>
        <end position="72"/>
    </location>
</feature>
<keyword evidence="3 5" id="KW-1133">Transmembrane helix</keyword>
<dbReference type="InterPro" id="IPR050307">
    <property type="entry name" value="Sterol_Desaturase_Related"/>
</dbReference>
<protein>
    <recommendedName>
        <fullName evidence="6">Fatty acid hydroxylase domain-containing protein</fullName>
    </recommendedName>
</protein>
<dbReference type="OrthoDB" id="421628at2759"/>
<keyword evidence="8" id="KW-1185">Reference proteome</keyword>
<evidence type="ECO:0000256" key="5">
    <source>
        <dbReference type="SAM" id="Phobius"/>
    </source>
</evidence>
<feature type="transmembrane region" description="Helical" evidence="5">
    <location>
        <begin position="92"/>
        <end position="109"/>
    </location>
</feature>
<dbReference type="GO" id="GO:0008610">
    <property type="term" value="P:lipid biosynthetic process"/>
    <property type="evidence" value="ECO:0007669"/>
    <property type="project" value="InterPro"/>
</dbReference>
<feature type="domain" description="Fatty acid hydroxylase" evidence="6">
    <location>
        <begin position="98"/>
        <end position="231"/>
    </location>
</feature>
<gene>
    <name evidence="7" type="ORF">SteCoe_2939</name>
</gene>
<evidence type="ECO:0000256" key="2">
    <source>
        <dbReference type="ARBA" id="ARBA00022692"/>
    </source>
</evidence>
<dbReference type="AlphaFoldDB" id="A0A1R2CYG0"/>
<keyword evidence="4 5" id="KW-0472">Membrane</keyword>
<evidence type="ECO:0000259" key="6">
    <source>
        <dbReference type="Pfam" id="PF04116"/>
    </source>
</evidence>
<name>A0A1R2CYG0_9CILI</name>
<dbReference type="Proteomes" id="UP000187209">
    <property type="component" value="Unassembled WGS sequence"/>
</dbReference>
<comment type="caution">
    <text evidence="7">The sequence shown here is derived from an EMBL/GenBank/DDBJ whole genome shotgun (WGS) entry which is preliminary data.</text>
</comment>
<dbReference type="PANTHER" id="PTHR11863">
    <property type="entry name" value="STEROL DESATURASE"/>
    <property type="match status" value="1"/>
</dbReference>
<evidence type="ECO:0000313" key="7">
    <source>
        <dbReference type="EMBL" id="OMJ94020.1"/>
    </source>
</evidence>
<organism evidence="7 8">
    <name type="scientific">Stentor coeruleus</name>
    <dbReference type="NCBI Taxonomy" id="5963"/>
    <lineage>
        <taxon>Eukaryota</taxon>
        <taxon>Sar</taxon>
        <taxon>Alveolata</taxon>
        <taxon>Ciliophora</taxon>
        <taxon>Postciliodesmatophora</taxon>
        <taxon>Heterotrichea</taxon>
        <taxon>Heterotrichida</taxon>
        <taxon>Stentoridae</taxon>
        <taxon>Stentor</taxon>
    </lineage>
</organism>